<dbReference type="EMBL" id="BSOS01000099">
    <property type="protein sequence ID" value="GLR69002.1"/>
    <property type="molecule type" value="Genomic_DNA"/>
</dbReference>
<evidence type="ECO:0000256" key="1">
    <source>
        <dbReference type="ARBA" id="ARBA00022842"/>
    </source>
</evidence>
<gene>
    <name evidence="4" type="ORF">GCM10010909_36840</name>
</gene>
<dbReference type="Gene3D" id="3.40.50.720">
    <property type="entry name" value="NAD(P)-binding Rossmann-like Domain"/>
    <property type="match status" value="1"/>
</dbReference>
<evidence type="ECO:0000313" key="5">
    <source>
        <dbReference type="Proteomes" id="UP001156641"/>
    </source>
</evidence>
<protein>
    <recommendedName>
        <fullName evidence="6">Molybdenum cofactor cytidylyltransferase</fullName>
    </recommendedName>
</protein>
<keyword evidence="5" id="KW-1185">Reference proteome</keyword>
<evidence type="ECO:0008006" key="6">
    <source>
        <dbReference type="Google" id="ProtNLM"/>
    </source>
</evidence>
<evidence type="ECO:0000259" key="3">
    <source>
        <dbReference type="Pfam" id="PF13478"/>
    </source>
</evidence>
<dbReference type="PANTHER" id="PTHR43777">
    <property type="entry name" value="MOLYBDENUM COFACTOR CYTIDYLYLTRANSFERASE"/>
    <property type="match status" value="1"/>
</dbReference>
<evidence type="ECO:0000313" key="4">
    <source>
        <dbReference type="EMBL" id="GLR69002.1"/>
    </source>
</evidence>
<feature type="domain" description="XdhC Rossmann" evidence="3">
    <location>
        <begin position="76"/>
        <end position="217"/>
    </location>
</feature>
<dbReference type="SUPFAM" id="SSF53448">
    <property type="entry name" value="Nucleotide-diphospho-sugar transferases"/>
    <property type="match status" value="1"/>
</dbReference>
<reference evidence="5" key="1">
    <citation type="journal article" date="2019" name="Int. J. Syst. Evol. Microbiol.">
        <title>The Global Catalogue of Microorganisms (GCM) 10K type strain sequencing project: providing services to taxonomists for standard genome sequencing and annotation.</title>
        <authorList>
            <consortium name="The Broad Institute Genomics Platform"/>
            <consortium name="The Broad Institute Genome Sequencing Center for Infectious Disease"/>
            <person name="Wu L."/>
            <person name="Ma J."/>
        </authorList>
    </citation>
    <scope>NUCLEOTIDE SEQUENCE [LARGE SCALE GENOMIC DNA]</scope>
    <source>
        <strain evidence="5">NBRC 112502</strain>
    </source>
</reference>
<sequence>MTPATLQALLQAAADRKPVAFAKRLPDGAEFLLPHPGAPPTVNAAGREALQADKTGTQGIGAETWFIEARNPLPRLVIIGAVHIAQSLVTMARIAGFAVTVVDPRRAFGTADRFPGVELLNEWPDTALEALRLDARTAIVTLGHDPRLDDPALSRALRSEAFYIGALGSRKTHATRLGRLAALGHTEAALSRIRGPAGLNIGAVSAPEIAVSIIAEIVAARRNGALALPTPAALVLAAGSSSRMGPHNKLLTPMPDGRTMIAQTVDNVLASTASPVIVVTGHDDADIRKALADKPVTFVHAVNYADGMAASLRTGIASLPPGTGAVLICLGDMPLVEPPVLKRIIAAYNPMDGREIVLPCFAGQRGNPMLWGNRFFPELLKLDGDTGARQILQRHMEFVAEVPVATDSVLRDFDTPASLAGLAR</sequence>
<dbReference type="RefSeq" id="WP_348522696.1">
    <property type="nucleotide sequence ID" value="NZ_BSOS01000099.1"/>
</dbReference>
<dbReference type="PANTHER" id="PTHR43777:SF1">
    <property type="entry name" value="MOLYBDENUM COFACTOR CYTIDYLYLTRANSFERASE"/>
    <property type="match status" value="1"/>
</dbReference>
<dbReference type="InterPro" id="IPR027051">
    <property type="entry name" value="XdhC_Rossmann_dom"/>
</dbReference>
<proteinExistence type="predicted"/>
<evidence type="ECO:0000259" key="2">
    <source>
        <dbReference type="Pfam" id="PF12804"/>
    </source>
</evidence>
<comment type="caution">
    <text evidence="4">The sequence shown here is derived from an EMBL/GenBank/DDBJ whole genome shotgun (WGS) entry which is preliminary data.</text>
</comment>
<dbReference type="InterPro" id="IPR029044">
    <property type="entry name" value="Nucleotide-diphossugar_trans"/>
</dbReference>
<dbReference type="InterPro" id="IPR025877">
    <property type="entry name" value="MobA-like_NTP_Trfase"/>
</dbReference>
<organism evidence="4 5">
    <name type="scientific">Acidocella aquatica</name>
    <dbReference type="NCBI Taxonomy" id="1922313"/>
    <lineage>
        <taxon>Bacteria</taxon>
        <taxon>Pseudomonadati</taxon>
        <taxon>Pseudomonadota</taxon>
        <taxon>Alphaproteobacteria</taxon>
        <taxon>Acetobacterales</taxon>
        <taxon>Acidocellaceae</taxon>
        <taxon>Acidocella</taxon>
    </lineage>
</organism>
<dbReference type="Gene3D" id="3.90.550.10">
    <property type="entry name" value="Spore Coat Polysaccharide Biosynthesis Protein SpsA, Chain A"/>
    <property type="match status" value="1"/>
</dbReference>
<dbReference type="Pfam" id="PF12804">
    <property type="entry name" value="NTP_transf_3"/>
    <property type="match status" value="1"/>
</dbReference>
<dbReference type="Proteomes" id="UP001156641">
    <property type="component" value="Unassembled WGS sequence"/>
</dbReference>
<accession>A0ABQ6AB65</accession>
<feature type="domain" description="MobA-like NTP transferase" evidence="2">
    <location>
        <begin position="233"/>
        <end position="395"/>
    </location>
</feature>
<dbReference type="CDD" id="cd04182">
    <property type="entry name" value="GT_2_like_f"/>
    <property type="match status" value="1"/>
</dbReference>
<keyword evidence="1" id="KW-0460">Magnesium</keyword>
<dbReference type="Pfam" id="PF13478">
    <property type="entry name" value="XdhC_C"/>
    <property type="match status" value="1"/>
</dbReference>
<name>A0ABQ6AB65_9PROT</name>